<proteinExistence type="inferred from homology"/>
<evidence type="ECO:0000256" key="2">
    <source>
        <dbReference type="ARBA" id="ARBA00007246"/>
    </source>
</evidence>
<evidence type="ECO:0000256" key="11">
    <source>
        <dbReference type="SAM" id="Phobius"/>
    </source>
</evidence>
<dbReference type="NCBIfam" id="NF037980">
    <property type="entry name" value="T2SS_GspK"/>
    <property type="match status" value="1"/>
</dbReference>
<keyword evidence="3 10" id="KW-0813">Transport</keyword>
<protein>
    <recommendedName>
        <fullName evidence="10">Type II secretion system protein K</fullName>
    </recommendedName>
</protein>
<evidence type="ECO:0000259" key="13">
    <source>
        <dbReference type="Pfam" id="PF21687"/>
    </source>
</evidence>
<evidence type="ECO:0000256" key="5">
    <source>
        <dbReference type="ARBA" id="ARBA00022519"/>
    </source>
</evidence>
<feature type="transmembrane region" description="Helical" evidence="11">
    <location>
        <begin position="12"/>
        <end position="33"/>
    </location>
</feature>
<evidence type="ECO:0000256" key="4">
    <source>
        <dbReference type="ARBA" id="ARBA00022475"/>
    </source>
</evidence>
<evidence type="ECO:0000256" key="3">
    <source>
        <dbReference type="ARBA" id="ARBA00022448"/>
    </source>
</evidence>
<evidence type="ECO:0000256" key="6">
    <source>
        <dbReference type="ARBA" id="ARBA00022692"/>
    </source>
</evidence>
<evidence type="ECO:0000256" key="8">
    <source>
        <dbReference type="ARBA" id="ARBA00022989"/>
    </source>
</evidence>
<dbReference type="InterPro" id="IPR049031">
    <property type="entry name" value="T2SSK_SAM-like_1st"/>
</dbReference>
<dbReference type="SUPFAM" id="SSF54523">
    <property type="entry name" value="Pili subunits"/>
    <property type="match status" value="1"/>
</dbReference>
<dbReference type="PANTHER" id="PTHR38831">
    <property type="entry name" value="TYPE II SECRETION SYSTEM PROTEIN K"/>
    <property type="match status" value="1"/>
</dbReference>
<dbReference type="Pfam" id="PF21687">
    <property type="entry name" value="T2SSK_1st"/>
    <property type="match status" value="1"/>
</dbReference>
<evidence type="ECO:0000256" key="9">
    <source>
        <dbReference type="ARBA" id="ARBA00023136"/>
    </source>
</evidence>
<dbReference type="EMBL" id="CP136336">
    <property type="protein sequence ID" value="WOB09272.1"/>
    <property type="molecule type" value="Genomic_DNA"/>
</dbReference>
<dbReference type="InterPro" id="IPR010994">
    <property type="entry name" value="RuvA_2-like"/>
</dbReference>
<dbReference type="SUPFAM" id="SSF158544">
    <property type="entry name" value="GspK insert domain-like"/>
    <property type="match status" value="1"/>
</dbReference>
<dbReference type="InterPro" id="IPR005628">
    <property type="entry name" value="GspK"/>
</dbReference>
<dbReference type="PIRSF" id="PIRSF002786">
    <property type="entry name" value="XcpX"/>
    <property type="match status" value="1"/>
</dbReference>
<sequence length="320" mass="35238">MKQPSRRQQRGAALLLAMIIVTLVATLAVSMVWQQWRAVQVETAERSRAQSAWILSGALDWAGLILKEDARPSAGQVDHLGEPWAVPLAEARLSTFLASDKDNNADDGPEAFLSGSITDAQARFNLRNLIDAKFEVSPNDLNALRRLCENVNIAVSVADTLATGMKAAIVPPGAATAVANPPLQPKRISQLTWLGVDAQALQRLEPYVVLLPTETSINVNTASREVIAAVIPGLNVGDAERLIQYRQRTPFKKQQDLLAQLPGVSPDKITRVSLATNYFEVRGRLRLNDRVLEQRSLVERNQRTITVLSTERINSTDRER</sequence>
<feature type="domain" description="T2SS protein K first SAM-like" evidence="13">
    <location>
        <begin position="122"/>
        <end position="212"/>
    </location>
</feature>
<reference evidence="14 15" key="1">
    <citation type="submission" date="2023-10" db="EMBL/GenBank/DDBJ databases">
        <title>Bacteria for the degradation of biodegradable plastic PBAT(Polybutylene adipate terephthalate).</title>
        <authorList>
            <person name="Weon H.-Y."/>
            <person name="Yeon J."/>
        </authorList>
    </citation>
    <scope>NUCLEOTIDE SEQUENCE [LARGE SCALE GENOMIC DNA]</scope>
    <source>
        <strain evidence="14 15">SBD 7-3</strain>
    </source>
</reference>
<dbReference type="Gene3D" id="1.10.150.320">
    <property type="entry name" value="Photosystem II 12 kDa extrinsic protein"/>
    <property type="match status" value="1"/>
</dbReference>
<dbReference type="SUPFAM" id="SSF47781">
    <property type="entry name" value="RuvA domain 2-like"/>
    <property type="match status" value="1"/>
</dbReference>
<comment type="similarity">
    <text evidence="2 10">Belongs to the GSP K family.</text>
</comment>
<evidence type="ECO:0000259" key="12">
    <source>
        <dbReference type="Pfam" id="PF03934"/>
    </source>
</evidence>
<dbReference type="PANTHER" id="PTHR38831:SF1">
    <property type="entry name" value="TYPE II SECRETION SYSTEM PROTEIN K-RELATED"/>
    <property type="match status" value="1"/>
</dbReference>
<dbReference type="Proteomes" id="UP001303946">
    <property type="component" value="Chromosome"/>
</dbReference>
<dbReference type="Pfam" id="PF03934">
    <property type="entry name" value="T2SSK"/>
    <property type="match status" value="1"/>
</dbReference>
<keyword evidence="5 10" id="KW-0997">Cell inner membrane</keyword>
<keyword evidence="4 10" id="KW-1003">Cell membrane</keyword>
<keyword evidence="6 11" id="KW-0812">Transmembrane</keyword>
<accession>A0ABZ0CWC9</accession>
<evidence type="ECO:0000313" key="14">
    <source>
        <dbReference type="EMBL" id="WOB09272.1"/>
    </source>
</evidence>
<dbReference type="InterPro" id="IPR045584">
    <property type="entry name" value="Pilin-like"/>
</dbReference>
<name>A0ABZ0CWC9_9BURK</name>
<evidence type="ECO:0000313" key="15">
    <source>
        <dbReference type="Proteomes" id="UP001303946"/>
    </source>
</evidence>
<evidence type="ECO:0000256" key="1">
    <source>
        <dbReference type="ARBA" id="ARBA00004533"/>
    </source>
</evidence>
<dbReference type="InterPro" id="IPR038072">
    <property type="entry name" value="GspK_central_sf"/>
</dbReference>
<dbReference type="RefSeq" id="WP_316702228.1">
    <property type="nucleotide sequence ID" value="NZ_CP136336.1"/>
</dbReference>
<keyword evidence="15" id="KW-1185">Reference proteome</keyword>
<keyword evidence="9 10" id="KW-0472">Membrane</keyword>
<keyword evidence="7" id="KW-0653">Protein transport</keyword>
<dbReference type="InterPro" id="IPR049179">
    <property type="entry name" value="T2SSK_SAM-like_2nd"/>
</dbReference>
<keyword evidence="8 11" id="KW-1133">Transmembrane helix</keyword>
<organism evidence="14 15">
    <name type="scientific">Piscinibacter gummiphilus</name>
    <dbReference type="NCBI Taxonomy" id="946333"/>
    <lineage>
        <taxon>Bacteria</taxon>
        <taxon>Pseudomonadati</taxon>
        <taxon>Pseudomonadota</taxon>
        <taxon>Betaproteobacteria</taxon>
        <taxon>Burkholderiales</taxon>
        <taxon>Sphaerotilaceae</taxon>
        <taxon>Piscinibacter</taxon>
    </lineage>
</organism>
<gene>
    <name evidence="14" type="primary">gspK</name>
    <name evidence="14" type="ORF">RXV79_04240</name>
</gene>
<evidence type="ECO:0000256" key="10">
    <source>
        <dbReference type="PIRNR" id="PIRNR002786"/>
    </source>
</evidence>
<comment type="subcellular location">
    <subcellularLocation>
        <location evidence="1 10">Cell inner membrane</location>
    </subcellularLocation>
</comment>
<dbReference type="Gene3D" id="3.30.1300.30">
    <property type="entry name" value="GSPII I/J protein-like"/>
    <property type="match status" value="1"/>
</dbReference>
<feature type="domain" description="T2SS protein K second SAM-like" evidence="12">
    <location>
        <begin position="217"/>
        <end position="270"/>
    </location>
</feature>
<evidence type="ECO:0000256" key="7">
    <source>
        <dbReference type="ARBA" id="ARBA00022927"/>
    </source>
</evidence>